<evidence type="ECO:0000256" key="7">
    <source>
        <dbReference type="ARBA" id="ARBA00056912"/>
    </source>
</evidence>
<feature type="compositionally biased region" description="Low complexity" evidence="11">
    <location>
        <begin position="11"/>
        <end position="23"/>
    </location>
</feature>
<keyword evidence="14" id="KW-1185">Reference proteome</keyword>
<dbReference type="InterPro" id="IPR043504">
    <property type="entry name" value="Peptidase_S1_PA_chymotrypsin"/>
</dbReference>
<feature type="region of interest" description="Disordered" evidence="11">
    <location>
        <begin position="1"/>
        <end position="55"/>
    </location>
</feature>
<reference evidence="13" key="3">
    <citation type="submission" date="2025-09" db="UniProtKB">
        <authorList>
            <consortium name="Ensembl"/>
        </authorList>
    </citation>
    <scope>IDENTIFICATION</scope>
</reference>
<evidence type="ECO:0000259" key="12">
    <source>
        <dbReference type="PROSITE" id="PS50240"/>
    </source>
</evidence>
<comment type="function">
    <text evidence="7">May be involved in proteolysis through its threonine endopeptidase activity.</text>
</comment>
<reference evidence="13 14" key="1">
    <citation type="journal article" date="2010" name="Nature">
        <title>The sequence and de novo assembly of the giant panda genome.</title>
        <authorList>
            <person name="Li R."/>
            <person name="Fan W."/>
            <person name="Tian G."/>
            <person name="Zhu H."/>
            <person name="He L."/>
            <person name="Cai J."/>
            <person name="Huang Q."/>
            <person name="Cai Q."/>
            <person name="Li B."/>
            <person name="Bai Y."/>
            <person name="Zhang Z."/>
            <person name="Zhang Y."/>
            <person name="Wang W."/>
            <person name="Li J."/>
            <person name="Wei F."/>
            <person name="Li H."/>
            <person name="Jian M."/>
            <person name="Li J."/>
            <person name="Zhang Z."/>
            <person name="Nielsen R."/>
            <person name="Li D."/>
            <person name="Gu W."/>
            <person name="Yang Z."/>
            <person name="Xuan Z."/>
            <person name="Ryder O.A."/>
            <person name="Leung F.C."/>
            <person name="Zhou Y."/>
            <person name="Cao J."/>
            <person name="Sun X."/>
            <person name="Fu Y."/>
            <person name="Fang X."/>
            <person name="Guo X."/>
            <person name="Wang B."/>
            <person name="Hou R."/>
            <person name="Shen F."/>
            <person name="Mu B."/>
            <person name="Ni P."/>
            <person name="Lin R."/>
            <person name="Qian W."/>
            <person name="Wang G."/>
            <person name="Yu C."/>
            <person name="Nie W."/>
            <person name="Wang J."/>
            <person name="Wu Z."/>
            <person name="Liang H."/>
            <person name="Min J."/>
            <person name="Wu Q."/>
            <person name="Cheng S."/>
            <person name="Ruan J."/>
            <person name="Wang M."/>
            <person name="Shi Z."/>
            <person name="Wen M."/>
            <person name="Liu B."/>
            <person name="Ren X."/>
            <person name="Zheng H."/>
            <person name="Dong D."/>
            <person name="Cook K."/>
            <person name="Shan G."/>
            <person name="Zhang H."/>
            <person name="Kosiol C."/>
            <person name="Xie X."/>
            <person name="Lu Z."/>
            <person name="Zheng H."/>
            <person name="Li Y."/>
            <person name="Steiner C.C."/>
            <person name="Lam T.T."/>
            <person name="Lin S."/>
            <person name="Zhang Q."/>
            <person name="Li G."/>
            <person name="Tian J."/>
            <person name="Gong T."/>
            <person name="Liu H."/>
            <person name="Zhang D."/>
            <person name="Fang L."/>
            <person name="Ye C."/>
            <person name="Zhang J."/>
            <person name="Hu W."/>
            <person name="Xu A."/>
            <person name="Ren Y."/>
            <person name="Zhang G."/>
            <person name="Bruford M.W."/>
            <person name="Li Q."/>
            <person name="Ma L."/>
            <person name="Guo Y."/>
            <person name="An N."/>
            <person name="Hu Y."/>
            <person name="Zheng Y."/>
            <person name="Shi Y."/>
            <person name="Li Z."/>
            <person name="Liu Q."/>
            <person name="Chen Y."/>
            <person name="Zhao J."/>
            <person name="Qu N."/>
            <person name="Zhao S."/>
            <person name="Tian F."/>
            <person name="Wang X."/>
            <person name="Wang H."/>
            <person name="Xu L."/>
            <person name="Liu X."/>
            <person name="Vinar T."/>
            <person name="Wang Y."/>
            <person name="Lam T.W."/>
            <person name="Yiu S.M."/>
            <person name="Liu S."/>
            <person name="Zhang H."/>
            <person name="Li D."/>
            <person name="Huang Y."/>
            <person name="Wang X."/>
            <person name="Yang G."/>
            <person name="Jiang Z."/>
            <person name="Wang J."/>
            <person name="Qin N."/>
            <person name="Li L."/>
            <person name="Li J."/>
            <person name="Bolund L."/>
            <person name="Kristiansen K."/>
            <person name="Wong G.K."/>
            <person name="Olson M."/>
            <person name="Zhang X."/>
            <person name="Li S."/>
            <person name="Yang H."/>
            <person name="Wang J."/>
            <person name="Wang J."/>
        </authorList>
    </citation>
    <scope>NUCLEOTIDE SEQUENCE [LARGE SCALE GENOMIC DNA]</scope>
</reference>
<dbReference type="SUPFAM" id="SSF50494">
    <property type="entry name" value="Trypsin-like serine proteases"/>
    <property type="match status" value="1"/>
</dbReference>
<evidence type="ECO:0000256" key="10">
    <source>
        <dbReference type="ARBA" id="ARBA00080183"/>
    </source>
</evidence>
<dbReference type="Gene3D" id="2.40.10.10">
    <property type="entry name" value="Trypsin-like serine proteases"/>
    <property type="match status" value="2"/>
</dbReference>
<evidence type="ECO:0000256" key="2">
    <source>
        <dbReference type="ARBA" id="ARBA00022698"/>
    </source>
</evidence>
<proteinExistence type="predicted"/>
<dbReference type="InterPro" id="IPR018114">
    <property type="entry name" value="TRYPSIN_HIS"/>
</dbReference>
<gene>
    <name evidence="13" type="primary">PRSS50</name>
</gene>
<dbReference type="InterPro" id="IPR009003">
    <property type="entry name" value="Peptidase_S1_PA"/>
</dbReference>
<dbReference type="GeneTree" id="ENSGT00940000162593"/>
<evidence type="ECO:0000256" key="4">
    <source>
        <dbReference type="ARBA" id="ARBA00022801"/>
    </source>
</evidence>
<evidence type="ECO:0000313" key="13">
    <source>
        <dbReference type="Ensembl" id="ENSAMEP00000036370.1"/>
    </source>
</evidence>
<evidence type="ECO:0000256" key="6">
    <source>
        <dbReference type="ARBA" id="ARBA00023180"/>
    </source>
</evidence>
<keyword evidence="4" id="KW-0378">Hydrolase</keyword>
<feature type="domain" description="Peptidase S1" evidence="12">
    <location>
        <begin position="99"/>
        <end position="354"/>
    </location>
</feature>
<keyword evidence="3" id="KW-0732">Signal</keyword>
<reference evidence="13" key="2">
    <citation type="submission" date="2025-08" db="UniProtKB">
        <authorList>
            <consortium name="Ensembl"/>
        </authorList>
    </citation>
    <scope>IDENTIFICATION</scope>
</reference>
<dbReference type="GO" id="GO:0005783">
    <property type="term" value="C:endoplasmic reticulum"/>
    <property type="evidence" value="ECO:0007669"/>
    <property type="project" value="Ensembl"/>
</dbReference>
<dbReference type="GO" id="GO:0006508">
    <property type="term" value="P:proteolysis"/>
    <property type="evidence" value="ECO:0007669"/>
    <property type="project" value="UniProtKB-KW"/>
</dbReference>
<evidence type="ECO:0000256" key="3">
    <source>
        <dbReference type="ARBA" id="ARBA00022729"/>
    </source>
</evidence>
<dbReference type="InterPro" id="IPR001254">
    <property type="entry name" value="Trypsin_dom"/>
</dbReference>
<dbReference type="Pfam" id="PF00089">
    <property type="entry name" value="Trypsin"/>
    <property type="match status" value="1"/>
</dbReference>
<dbReference type="Ensembl" id="ENSAMET00000035234.1">
    <property type="protein sequence ID" value="ENSAMEP00000036370.1"/>
    <property type="gene ID" value="ENSAMEG00000012552.2"/>
</dbReference>
<evidence type="ECO:0000256" key="1">
    <source>
        <dbReference type="ARBA" id="ARBA00022670"/>
    </source>
</evidence>
<dbReference type="SMART" id="SM00020">
    <property type="entry name" value="Tryp_SPc"/>
    <property type="match status" value="1"/>
</dbReference>
<accession>A0A7N5K8K9</accession>
<sequence>PPLRPSAGCLAGQAPGAPSQPASVDPGVPCAPRATCPSDGPRLPRQSPTDPSQPVTLQTQTVSAANGDADTPSPVWGLTRAGGGACALISHSLSPSSSACGSSHEQDPTLRNPEAMARRWPWMVSVQANGTHVCAGTLIASRWVLTAAHCVIQDNFTYSVRVGSPRIDQMSPTTSDVPAPQVILNKRYRSHRYWSWVGRAHDIALLKLMWPLKYNKYVWPICLPGLDFEVKDGALCTVTGWGLPRFDGVWPQFRTIHEKGVVILNNKECDKLYHKVSKIPSLVQVVDSRMICAEDLDREAFCYEISGEPLACSVDTTWYLVGLVSWGPGCGKSEAPPIYLQVAAYQRWIWERVNGQALPAPSRALLLLLPLPLGLLAAL</sequence>
<keyword evidence="5" id="KW-1015">Disulfide bond</keyword>
<dbReference type="PROSITE" id="PS00134">
    <property type="entry name" value="TRYPSIN_HIS"/>
    <property type="match status" value="1"/>
</dbReference>
<evidence type="ECO:0000256" key="8">
    <source>
        <dbReference type="ARBA" id="ARBA00072446"/>
    </source>
</evidence>
<dbReference type="PROSITE" id="PS50240">
    <property type="entry name" value="TRYPSIN_DOM"/>
    <property type="match status" value="1"/>
</dbReference>
<organism evidence="13 14">
    <name type="scientific">Ailuropoda melanoleuca</name>
    <name type="common">Giant panda</name>
    <dbReference type="NCBI Taxonomy" id="9646"/>
    <lineage>
        <taxon>Eukaryota</taxon>
        <taxon>Metazoa</taxon>
        <taxon>Chordata</taxon>
        <taxon>Craniata</taxon>
        <taxon>Vertebrata</taxon>
        <taxon>Euteleostomi</taxon>
        <taxon>Mammalia</taxon>
        <taxon>Eutheria</taxon>
        <taxon>Laurasiatheria</taxon>
        <taxon>Carnivora</taxon>
        <taxon>Caniformia</taxon>
        <taxon>Ursidae</taxon>
        <taxon>Ailuropoda</taxon>
    </lineage>
</organism>
<evidence type="ECO:0000256" key="5">
    <source>
        <dbReference type="ARBA" id="ARBA00023157"/>
    </source>
</evidence>
<dbReference type="PRINTS" id="PR00722">
    <property type="entry name" value="CHYMOTRYPSIN"/>
</dbReference>
<evidence type="ECO:0000256" key="9">
    <source>
        <dbReference type="ARBA" id="ARBA00075622"/>
    </source>
</evidence>
<dbReference type="GO" id="GO:0004252">
    <property type="term" value="F:serine-type endopeptidase activity"/>
    <property type="evidence" value="ECO:0007669"/>
    <property type="project" value="InterPro"/>
</dbReference>
<dbReference type="PANTHER" id="PTHR24253">
    <property type="entry name" value="TRANSMEMBRANE PROTEASE SERINE"/>
    <property type="match status" value="1"/>
</dbReference>
<dbReference type="AlphaFoldDB" id="A0A7N5K8K9"/>
<keyword evidence="2" id="KW-0888">Threonine protease</keyword>
<dbReference type="InParanoid" id="A0A7N5K8K9"/>
<dbReference type="Proteomes" id="UP000008912">
    <property type="component" value="Unassembled WGS sequence"/>
</dbReference>
<name>A0A7N5K8K9_AILME</name>
<keyword evidence="6" id="KW-0325">Glycoprotein</keyword>
<dbReference type="CDD" id="cd00190">
    <property type="entry name" value="Tryp_SPc"/>
    <property type="match status" value="1"/>
</dbReference>
<dbReference type="FunFam" id="2.40.10.10:FF:000106">
    <property type="entry name" value="Probable threonine protease PRSS50"/>
    <property type="match status" value="1"/>
</dbReference>
<evidence type="ECO:0000313" key="14">
    <source>
        <dbReference type="Proteomes" id="UP000008912"/>
    </source>
</evidence>
<protein>
    <recommendedName>
        <fullName evidence="8">Probable threonine protease PRSS50</fullName>
    </recommendedName>
    <alternativeName>
        <fullName evidence="9">Serine protease 50</fullName>
    </alternativeName>
    <alternativeName>
        <fullName evidence="10">Testis-specific protease-like protein 50</fullName>
    </alternativeName>
</protein>
<feature type="compositionally biased region" description="Polar residues" evidence="11">
    <location>
        <begin position="46"/>
        <end position="55"/>
    </location>
</feature>
<dbReference type="FunFam" id="2.40.10.10:FF:000127">
    <property type="entry name" value="Probable threonine protease PRSS50"/>
    <property type="match status" value="1"/>
</dbReference>
<dbReference type="GO" id="GO:0004298">
    <property type="term" value="F:threonine-type endopeptidase activity"/>
    <property type="evidence" value="ECO:0007669"/>
    <property type="project" value="UniProtKB-KW"/>
</dbReference>
<keyword evidence="1" id="KW-0645">Protease</keyword>
<dbReference type="InterPro" id="IPR001314">
    <property type="entry name" value="Peptidase_S1A"/>
</dbReference>
<evidence type="ECO:0000256" key="11">
    <source>
        <dbReference type="SAM" id="MobiDB-lite"/>
    </source>
</evidence>
<dbReference type="PANTHER" id="PTHR24253:SF35">
    <property type="entry name" value="THREONINE PROTEASE PRSS50-RELATED"/>
    <property type="match status" value="1"/>
</dbReference>